<evidence type="ECO:0000313" key="2">
    <source>
        <dbReference type="EMBL" id="KIM25741.1"/>
    </source>
</evidence>
<dbReference type="Proteomes" id="UP000054097">
    <property type="component" value="Unassembled WGS sequence"/>
</dbReference>
<evidence type="ECO:0000313" key="3">
    <source>
        <dbReference type="Proteomes" id="UP000054097"/>
    </source>
</evidence>
<protein>
    <submittedName>
        <fullName evidence="2">Uncharacterized protein</fullName>
    </submittedName>
</protein>
<feature type="compositionally biased region" description="Low complexity" evidence="1">
    <location>
        <begin position="1"/>
        <end position="13"/>
    </location>
</feature>
<dbReference type="EMBL" id="KN824311">
    <property type="protein sequence ID" value="KIM25741.1"/>
    <property type="molecule type" value="Genomic_DNA"/>
</dbReference>
<proteinExistence type="predicted"/>
<name>A0A0C3B2K0_SERVB</name>
<organism evidence="2 3">
    <name type="scientific">Serendipita vermifera MAFF 305830</name>
    <dbReference type="NCBI Taxonomy" id="933852"/>
    <lineage>
        <taxon>Eukaryota</taxon>
        <taxon>Fungi</taxon>
        <taxon>Dikarya</taxon>
        <taxon>Basidiomycota</taxon>
        <taxon>Agaricomycotina</taxon>
        <taxon>Agaricomycetes</taxon>
        <taxon>Sebacinales</taxon>
        <taxon>Serendipitaceae</taxon>
        <taxon>Serendipita</taxon>
    </lineage>
</organism>
<keyword evidence="3" id="KW-1185">Reference proteome</keyword>
<reference evidence="3" key="2">
    <citation type="submission" date="2015-01" db="EMBL/GenBank/DDBJ databases">
        <title>Evolutionary Origins and Diversification of the Mycorrhizal Mutualists.</title>
        <authorList>
            <consortium name="DOE Joint Genome Institute"/>
            <consortium name="Mycorrhizal Genomics Consortium"/>
            <person name="Kohler A."/>
            <person name="Kuo A."/>
            <person name="Nagy L.G."/>
            <person name="Floudas D."/>
            <person name="Copeland A."/>
            <person name="Barry K.W."/>
            <person name="Cichocki N."/>
            <person name="Veneault-Fourrey C."/>
            <person name="LaButti K."/>
            <person name="Lindquist E.A."/>
            <person name="Lipzen A."/>
            <person name="Lundell T."/>
            <person name="Morin E."/>
            <person name="Murat C."/>
            <person name="Riley R."/>
            <person name="Ohm R."/>
            <person name="Sun H."/>
            <person name="Tunlid A."/>
            <person name="Henrissat B."/>
            <person name="Grigoriev I.V."/>
            <person name="Hibbett D.S."/>
            <person name="Martin F."/>
        </authorList>
    </citation>
    <scope>NUCLEOTIDE SEQUENCE [LARGE SCALE GENOMIC DNA]</scope>
    <source>
        <strain evidence="3">MAFF 305830</strain>
    </source>
</reference>
<sequence length="66" mass="7264">MPNNPRSSGNGNNIMHSTECVRRGPQVTVSNKLRPARLLKLQSDTVHECALLGKNPRSECNLPKPT</sequence>
<evidence type="ECO:0000256" key="1">
    <source>
        <dbReference type="SAM" id="MobiDB-lite"/>
    </source>
</evidence>
<gene>
    <name evidence="2" type="ORF">M408DRAFT_203404</name>
</gene>
<accession>A0A0C3B2K0</accession>
<reference evidence="2 3" key="1">
    <citation type="submission" date="2014-04" db="EMBL/GenBank/DDBJ databases">
        <authorList>
            <consortium name="DOE Joint Genome Institute"/>
            <person name="Kuo A."/>
            <person name="Zuccaro A."/>
            <person name="Kohler A."/>
            <person name="Nagy L.G."/>
            <person name="Floudas D."/>
            <person name="Copeland A."/>
            <person name="Barry K.W."/>
            <person name="Cichocki N."/>
            <person name="Veneault-Fourrey C."/>
            <person name="LaButti K."/>
            <person name="Lindquist E.A."/>
            <person name="Lipzen A."/>
            <person name="Lundell T."/>
            <person name="Morin E."/>
            <person name="Murat C."/>
            <person name="Sun H."/>
            <person name="Tunlid A."/>
            <person name="Henrissat B."/>
            <person name="Grigoriev I.V."/>
            <person name="Hibbett D.S."/>
            <person name="Martin F."/>
            <person name="Nordberg H.P."/>
            <person name="Cantor M.N."/>
            <person name="Hua S.X."/>
        </authorList>
    </citation>
    <scope>NUCLEOTIDE SEQUENCE [LARGE SCALE GENOMIC DNA]</scope>
    <source>
        <strain evidence="2 3">MAFF 305830</strain>
    </source>
</reference>
<dbReference type="HOGENOM" id="CLU_2832791_0_0_1"/>
<feature type="region of interest" description="Disordered" evidence="1">
    <location>
        <begin position="1"/>
        <end position="28"/>
    </location>
</feature>
<dbReference type="AlphaFoldDB" id="A0A0C3B2K0"/>